<evidence type="ECO:0000313" key="2">
    <source>
        <dbReference type="EMBL" id="WVZ57388.1"/>
    </source>
</evidence>
<name>A0AAQ3WC42_PASNO</name>
<feature type="compositionally biased region" description="Basic and acidic residues" evidence="1">
    <location>
        <begin position="1"/>
        <end position="10"/>
    </location>
</feature>
<protein>
    <submittedName>
        <fullName evidence="2">Uncharacterized protein</fullName>
    </submittedName>
</protein>
<organism evidence="2 3">
    <name type="scientific">Paspalum notatum var. saurae</name>
    <dbReference type="NCBI Taxonomy" id="547442"/>
    <lineage>
        <taxon>Eukaryota</taxon>
        <taxon>Viridiplantae</taxon>
        <taxon>Streptophyta</taxon>
        <taxon>Embryophyta</taxon>
        <taxon>Tracheophyta</taxon>
        <taxon>Spermatophyta</taxon>
        <taxon>Magnoliopsida</taxon>
        <taxon>Liliopsida</taxon>
        <taxon>Poales</taxon>
        <taxon>Poaceae</taxon>
        <taxon>PACMAD clade</taxon>
        <taxon>Panicoideae</taxon>
        <taxon>Andropogonodae</taxon>
        <taxon>Paspaleae</taxon>
        <taxon>Paspalinae</taxon>
        <taxon>Paspalum</taxon>
    </lineage>
</organism>
<dbReference type="AlphaFoldDB" id="A0AAQ3WC42"/>
<feature type="region of interest" description="Disordered" evidence="1">
    <location>
        <begin position="1"/>
        <end position="38"/>
    </location>
</feature>
<feature type="compositionally biased region" description="Basic and acidic residues" evidence="1">
    <location>
        <begin position="23"/>
        <end position="35"/>
    </location>
</feature>
<proteinExistence type="predicted"/>
<dbReference type="EMBL" id="CP144746">
    <property type="protein sequence ID" value="WVZ57388.1"/>
    <property type="molecule type" value="Genomic_DNA"/>
</dbReference>
<feature type="compositionally biased region" description="Low complexity" evidence="1">
    <location>
        <begin position="103"/>
        <end position="122"/>
    </location>
</feature>
<keyword evidence="3" id="KW-1185">Reference proteome</keyword>
<feature type="region of interest" description="Disordered" evidence="1">
    <location>
        <begin position="54"/>
        <end position="167"/>
    </location>
</feature>
<sequence length="167" mass="17799">MARRCQDEAQTKTPSLPPRVHVGRPEPEPEPHPVEPRAACRRVAVIPVGIQRSAAPALHPVATVRSDDHDHSVLGTTSDAAPIRRGGARAVSPFHVRRGRQGAGQASASPSPSSSRRFASPADPLLSAVRPMATHSTSKSIHVTHRDKAGAPPGRVCGRYRLGPVRR</sequence>
<reference evidence="2 3" key="1">
    <citation type="submission" date="2024-02" db="EMBL/GenBank/DDBJ databases">
        <title>High-quality chromosome-scale genome assembly of Pensacola bahiagrass (Paspalum notatum Flugge var. saurae).</title>
        <authorList>
            <person name="Vega J.M."/>
            <person name="Podio M."/>
            <person name="Orjuela J."/>
            <person name="Siena L.A."/>
            <person name="Pessino S.C."/>
            <person name="Combes M.C."/>
            <person name="Mariac C."/>
            <person name="Albertini E."/>
            <person name="Pupilli F."/>
            <person name="Ortiz J.P.A."/>
            <person name="Leblanc O."/>
        </authorList>
    </citation>
    <scope>NUCLEOTIDE SEQUENCE [LARGE SCALE GENOMIC DNA]</scope>
    <source>
        <strain evidence="2">R1</strain>
        <tissue evidence="2">Leaf</tissue>
    </source>
</reference>
<evidence type="ECO:0000256" key="1">
    <source>
        <dbReference type="SAM" id="MobiDB-lite"/>
    </source>
</evidence>
<dbReference type="Proteomes" id="UP001341281">
    <property type="component" value="Chromosome 02"/>
</dbReference>
<accession>A0AAQ3WC42</accession>
<gene>
    <name evidence="2" type="ORF">U9M48_007779</name>
</gene>
<evidence type="ECO:0000313" key="3">
    <source>
        <dbReference type="Proteomes" id="UP001341281"/>
    </source>
</evidence>